<proteinExistence type="predicted"/>
<organism evidence="2 3">
    <name type="scientific">Multifurca ochricompacta</name>
    <dbReference type="NCBI Taxonomy" id="376703"/>
    <lineage>
        <taxon>Eukaryota</taxon>
        <taxon>Fungi</taxon>
        <taxon>Dikarya</taxon>
        <taxon>Basidiomycota</taxon>
        <taxon>Agaricomycotina</taxon>
        <taxon>Agaricomycetes</taxon>
        <taxon>Russulales</taxon>
        <taxon>Russulaceae</taxon>
        <taxon>Multifurca</taxon>
    </lineage>
</organism>
<dbReference type="EMBL" id="WTXG01000286">
    <property type="protein sequence ID" value="KAI0289697.1"/>
    <property type="molecule type" value="Genomic_DNA"/>
</dbReference>
<sequence>MSAFSWAMIMLVSWLRANHKTPHTDFRVLLDGPFLSAMTFFHHFRSDLIFPYHGAYSVACAPLSTGSSLGGGACASHLID</sequence>
<gene>
    <name evidence="2" type="ORF">B0F90DRAFT_706843</name>
</gene>
<evidence type="ECO:0000313" key="2">
    <source>
        <dbReference type="EMBL" id="KAI0289697.1"/>
    </source>
</evidence>
<name>A0AAD4LTP0_9AGAM</name>
<reference evidence="2" key="1">
    <citation type="journal article" date="2022" name="New Phytol.">
        <title>Evolutionary transition to the ectomycorrhizal habit in the genomes of a hyperdiverse lineage of mushroom-forming fungi.</title>
        <authorList>
            <person name="Looney B."/>
            <person name="Miyauchi S."/>
            <person name="Morin E."/>
            <person name="Drula E."/>
            <person name="Courty P.E."/>
            <person name="Kohler A."/>
            <person name="Kuo A."/>
            <person name="LaButti K."/>
            <person name="Pangilinan J."/>
            <person name="Lipzen A."/>
            <person name="Riley R."/>
            <person name="Andreopoulos W."/>
            <person name="He G."/>
            <person name="Johnson J."/>
            <person name="Nolan M."/>
            <person name="Tritt A."/>
            <person name="Barry K.W."/>
            <person name="Grigoriev I.V."/>
            <person name="Nagy L.G."/>
            <person name="Hibbett D."/>
            <person name="Henrissat B."/>
            <person name="Matheny P.B."/>
            <person name="Labbe J."/>
            <person name="Martin F.M."/>
        </authorList>
    </citation>
    <scope>NUCLEOTIDE SEQUENCE</scope>
    <source>
        <strain evidence="2">BPL690</strain>
    </source>
</reference>
<evidence type="ECO:0000313" key="3">
    <source>
        <dbReference type="Proteomes" id="UP001203297"/>
    </source>
</evidence>
<keyword evidence="1" id="KW-0732">Signal</keyword>
<feature type="chain" id="PRO_5042111297" description="Secreted protein" evidence="1">
    <location>
        <begin position="20"/>
        <end position="80"/>
    </location>
</feature>
<protein>
    <recommendedName>
        <fullName evidence="4">Secreted protein</fullName>
    </recommendedName>
</protein>
<evidence type="ECO:0008006" key="4">
    <source>
        <dbReference type="Google" id="ProtNLM"/>
    </source>
</evidence>
<keyword evidence="3" id="KW-1185">Reference proteome</keyword>
<dbReference type="Proteomes" id="UP001203297">
    <property type="component" value="Unassembled WGS sequence"/>
</dbReference>
<dbReference type="AlphaFoldDB" id="A0AAD4LTP0"/>
<evidence type="ECO:0000256" key="1">
    <source>
        <dbReference type="SAM" id="SignalP"/>
    </source>
</evidence>
<feature type="signal peptide" evidence="1">
    <location>
        <begin position="1"/>
        <end position="19"/>
    </location>
</feature>
<comment type="caution">
    <text evidence="2">The sequence shown here is derived from an EMBL/GenBank/DDBJ whole genome shotgun (WGS) entry which is preliminary data.</text>
</comment>
<accession>A0AAD4LTP0</accession>